<comment type="subcellular location">
    <subcellularLocation>
        <location evidence="1 7">Cell membrane</location>
        <topology evidence="1 7">Multi-pass membrane protein</topology>
    </subcellularLocation>
</comment>
<accession>A0ABU0J367</accession>
<dbReference type="PANTHER" id="PTHR30151">
    <property type="entry name" value="ALKANE SULFONATE ABC TRANSPORTER-RELATED, MEMBRANE SUBUNIT"/>
    <property type="match status" value="1"/>
</dbReference>
<feature type="transmembrane region" description="Helical" evidence="7">
    <location>
        <begin position="109"/>
        <end position="132"/>
    </location>
</feature>
<evidence type="ECO:0000256" key="3">
    <source>
        <dbReference type="ARBA" id="ARBA00022475"/>
    </source>
</evidence>
<dbReference type="RefSeq" id="WP_307270292.1">
    <property type="nucleotide sequence ID" value="NZ_JAUSVX010000002.1"/>
</dbReference>
<reference evidence="9 10" key="1">
    <citation type="submission" date="2023-07" db="EMBL/GenBank/DDBJ databases">
        <title>Genomic Encyclopedia of Type Strains, Phase IV (KMG-IV): sequencing the most valuable type-strain genomes for metagenomic binning, comparative biology and taxonomic classification.</title>
        <authorList>
            <person name="Goeker M."/>
        </authorList>
    </citation>
    <scope>NUCLEOTIDE SEQUENCE [LARGE SCALE GENOMIC DNA]</scope>
    <source>
        <strain evidence="9 10">DSM 19619</strain>
    </source>
</reference>
<evidence type="ECO:0000256" key="7">
    <source>
        <dbReference type="RuleBase" id="RU363032"/>
    </source>
</evidence>
<feature type="transmembrane region" description="Helical" evidence="7">
    <location>
        <begin position="236"/>
        <end position="257"/>
    </location>
</feature>
<keyword evidence="10" id="KW-1185">Reference proteome</keyword>
<dbReference type="PANTHER" id="PTHR30151:SF20">
    <property type="entry name" value="ABC TRANSPORTER PERMEASE PROTEIN HI_0355-RELATED"/>
    <property type="match status" value="1"/>
</dbReference>
<comment type="similarity">
    <text evidence="7">Belongs to the binding-protein-dependent transport system permease family.</text>
</comment>
<evidence type="ECO:0000256" key="1">
    <source>
        <dbReference type="ARBA" id="ARBA00004651"/>
    </source>
</evidence>
<feature type="transmembrane region" description="Helical" evidence="7">
    <location>
        <begin position="189"/>
        <end position="216"/>
    </location>
</feature>
<dbReference type="PROSITE" id="PS50928">
    <property type="entry name" value="ABC_TM1"/>
    <property type="match status" value="1"/>
</dbReference>
<dbReference type="SUPFAM" id="SSF161098">
    <property type="entry name" value="MetI-like"/>
    <property type="match status" value="1"/>
</dbReference>
<proteinExistence type="inferred from homology"/>
<name>A0ABU0J367_9HYPH</name>
<feature type="transmembrane region" description="Helical" evidence="7">
    <location>
        <begin position="82"/>
        <end position="102"/>
    </location>
</feature>
<keyword evidence="5 7" id="KW-1133">Transmembrane helix</keyword>
<evidence type="ECO:0000313" key="10">
    <source>
        <dbReference type="Proteomes" id="UP001242480"/>
    </source>
</evidence>
<protein>
    <submittedName>
        <fullName evidence="9">NitT/TauT family transport system permease protein</fullName>
    </submittedName>
</protein>
<feature type="transmembrane region" description="Helical" evidence="7">
    <location>
        <begin position="138"/>
        <end position="156"/>
    </location>
</feature>
<keyword evidence="6 7" id="KW-0472">Membrane</keyword>
<dbReference type="InterPro" id="IPR000515">
    <property type="entry name" value="MetI-like"/>
</dbReference>
<keyword evidence="2 7" id="KW-0813">Transport</keyword>
<dbReference type="EMBL" id="JAUSVX010000002">
    <property type="protein sequence ID" value="MDQ0468711.1"/>
    <property type="molecule type" value="Genomic_DNA"/>
</dbReference>
<keyword evidence="4 7" id="KW-0812">Transmembrane</keyword>
<organism evidence="9 10">
    <name type="scientific">Labrys wisconsinensis</name>
    <dbReference type="NCBI Taxonomy" id="425677"/>
    <lineage>
        <taxon>Bacteria</taxon>
        <taxon>Pseudomonadati</taxon>
        <taxon>Pseudomonadota</taxon>
        <taxon>Alphaproteobacteria</taxon>
        <taxon>Hyphomicrobiales</taxon>
        <taxon>Xanthobacteraceae</taxon>
        <taxon>Labrys</taxon>
    </lineage>
</organism>
<evidence type="ECO:0000256" key="5">
    <source>
        <dbReference type="ARBA" id="ARBA00022989"/>
    </source>
</evidence>
<evidence type="ECO:0000256" key="4">
    <source>
        <dbReference type="ARBA" id="ARBA00022692"/>
    </source>
</evidence>
<evidence type="ECO:0000256" key="2">
    <source>
        <dbReference type="ARBA" id="ARBA00022448"/>
    </source>
</evidence>
<dbReference type="Pfam" id="PF00528">
    <property type="entry name" value="BPD_transp_1"/>
    <property type="match status" value="1"/>
</dbReference>
<comment type="caution">
    <text evidence="9">The sequence shown here is derived from an EMBL/GenBank/DDBJ whole genome shotgun (WGS) entry which is preliminary data.</text>
</comment>
<sequence>MASIAAPSHPELAWSRRAADLAVAAWPAVVTLVVVVAAWEWVIAAWQVPSYLMPAPSGIWQALWFNGGSIFVQAGITGGEAVAGFVIGSALGALLGVGFAYSSILSRALLPYVIAANTIPVVGIAPIIILWLGNGVSSKVAVTALLSFFPLALNMMKGLQSYDRTVMDVFHVAAANPWQRFLKMRLPSALPYVFVGLKLNVTFAVIGAIVAEFVQADRGLGFVIMSSYKNLNMPRLWAAMVVSAIMGVVLFAVVARLERIAIPWHSSMRDPSL</sequence>
<feature type="transmembrane region" description="Helical" evidence="7">
    <location>
        <begin position="24"/>
        <end position="46"/>
    </location>
</feature>
<dbReference type="Gene3D" id="1.10.3720.10">
    <property type="entry name" value="MetI-like"/>
    <property type="match status" value="1"/>
</dbReference>
<keyword evidence="3" id="KW-1003">Cell membrane</keyword>
<gene>
    <name evidence="9" type="ORF">QO011_001711</name>
</gene>
<dbReference type="CDD" id="cd06261">
    <property type="entry name" value="TM_PBP2"/>
    <property type="match status" value="1"/>
</dbReference>
<dbReference type="InterPro" id="IPR035906">
    <property type="entry name" value="MetI-like_sf"/>
</dbReference>
<dbReference type="Proteomes" id="UP001242480">
    <property type="component" value="Unassembled WGS sequence"/>
</dbReference>
<evidence type="ECO:0000259" key="8">
    <source>
        <dbReference type="PROSITE" id="PS50928"/>
    </source>
</evidence>
<feature type="domain" description="ABC transmembrane type-1" evidence="8">
    <location>
        <begin position="74"/>
        <end position="258"/>
    </location>
</feature>
<evidence type="ECO:0000256" key="6">
    <source>
        <dbReference type="ARBA" id="ARBA00023136"/>
    </source>
</evidence>
<evidence type="ECO:0000313" key="9">
    <source>
        <dbReference type="EMBL" id="MDQ0468711.1"/>
    </source>
</evidence>